<evidence type="ECO:0000259" key="4">
    <source>
        <dbReference type="Pfam" id="PF14689"/>
    </source>
</evidence>
<dbReference type="InterPro" id="IPR039506">
    <property type="entry name" value="SPOB_a"/>
</dbReference>
<accession>A0A9Y2AKT8</accession>
<protein>
    <submittedName>
        <fullName evidence="5">Spo0B domain-containing protein</fullName>
    </submittedName>
</protein>
<keyword evidence="1" id="KW-0597">Phosphoprotein</keyword>
<name>A0A9Y2AKT8_9FIRM</name>
<dbReference type="Gene3D" id="1.10.287.130">
    <property type="match status" value="1"/>
</dbReference>
<dbReference type="RefSeq" id="WP_147667728.1">
    <property type="nucleotide sequence ID" value="NZ_CP120678.1"/>
</dbReference>
<dbReference type="SUPFAM" id="SSF55890">
    <property type="entry name" value="Sporulation response regulatory protein Spo0B"/>
    <property type="match status" value="1"/>
</dbReference>
<dbReference type="KEGG" id="sgbi:P3F81_03630"/>
<organism evidence="5 6">
    <name type="scientific">Selenobaculum gibii</name>
    <dbReference type="NCBI Taxonomy" id="3054208"/>
    <lineage>
        <taxon>Bacteria</taxon>
        <taxon>Bacillati</taxon>
        <taxon>Bacillota</taxon>
        <taxon>Negativicutes</taxon>
        <taxon>Selenomonadales</taxon>
        <taxon>Selenomonadaceae</taxon>
        <taxon>Selenobaculum</taxon>
    </lineage>
</organism>
<keyword evidence="6" id="KW-1185">Reference proteome</keyword>
<evidence type="ECO:0000313" key="5">
    <source>
        <dbReference type="EMBL" id="WIW71415.1"/>
    </source>
</evidence>
<dbReference type="Proteomes" id="UP001243623">
    <property type="component" value="Chromosome"/>
</dbReference>
<evidence type="ECO:0000313" key="6">
    <source>
        <dbReference type="Proteomes" id="UP001243623"/>
    </source>
</evidence>
<feature type="domain" description="SpoOB alpha-helical" evidence="4">
    <location>
        <begin position="11"/>
        <end position="62"/>
    </location>
</feature>
<proteinExistence type="predicted"/>
<keyword evidence="3" id="KW-0418">Kinase</keyword>
<keyword evidence="2" id="KW-0808">Transferase</keyword>
<gene>
    <name evidence="5" type="ORF">P3F81_03630</name>
</gene>
<dbReference type="InterPro" id="IPR016120">
    <property type="entry name" value="Sig_transdc_His_kin_SpoOB"/>
</dbReference>
<dbReference type="EMBL" id="CP120678">
    <property type="protein sequence ID" value="WIW71415.1"/>
    <property type="molecule type" value="Genomic_DNA"/>
</dbReference>
<evidence type="ECO:0000256" key="3">
    <source>
        <dbReference type="ARBA" id="ARBA00022777"/>
    </source>
</evidence>
<sequence length="78" mass="9017">MEKELKNQVVCDEIVLALRKQQHDFINHIQVIQAYLQIGKLDRALRYLDGIAHDVGAVDRIINELNCKNMCRALSNKK</sequence>
<evidence type="ECO:0000256" key="1">
    <source>
        <dbReference type="ARBA" id="ARBA00022553"/>
    </source>
</evidence>
<evidence type="ECO:0000256" key="2">
    <source>
        <dbReference type="ARBA" id="ARBA00022679"/>
    </source>
</evidence>
<dbReference type="AlphaFoldDB" id="A0A9Y2AKT8"/>
<dbReference type="Pfam" id="PF14689">
    <property type="entry name" value="SPOB_a"/>
    <property type="match status" value="1"/>
</dbReference>
<reference evidence="5" key="1">
    <citation type="submission" date="2023-03" db="EMBL/GenBank/DDBJ databases">
        <title>Selenobaculum gbiensis gen. nov. sp. nov., a new bacterium isolated from the gut microbiota of IBD patient.</title>
        <authorList>
            <person name="Yeo S."/>
            <person name="Park H."/>
            <person name="Huh C.S."/>
        </authorList>
    </citation>
    <scope>NUCLEOTIDE SEQUENCE</scope>
    <source>
        <strain evidence="5">ICN-92133</strain>
    </source>
</reference>
<dbReference type="GO" id="GO:0000155">
    <property type="term" value="F:phosphorelay sensor kinase activity"/>
    <property type="evidence" value="ECO:0007669"/>
    <property type="project" value="InterPro"/>
</dbReference>